<dbReference type="Proteomes" id="UP001281147">
    <property type="component" value="Unassembled WGS sequence"/>
</dbReference>
<keyword evidence="2" id="KW-1185">Reference proteome</keyword>
<organism evidence="1 2">
    <name type="scientific">Vermiconidia calcicola</name>
    <dbReference type="NCBI Taxonomy" id="1690605"/>
    <lineage>
        <taxon>Eukaryota</taxon>
        <taxon>Fungi</taxon>
        <taxon>Dikarya</taxon>
        <taxon>Ascomycota</taxon>
        <taxon>Pezizomycotina</taxon>
        <taxon>Dothideomycetes</taxon>
        <taxon>Dothideomycetidae</taxon>
        <taxon>Mycosphaerellales</taxon>
        <taxon>Extremaceae</taxon>
        <taxon>Vermiconidia</taxon>
    </lineage>
</organism>
<proteinExistence type="predicted"/>
<evidence type="ECO:0000313" key="1">
    <source>
        <dbReference type="EMBL" id="KAK3719321.1"/>
    </source>
</evidence>
<accession>A0ACC3NME0</accession>
<reference evidence="1" key="1">
    <citation type="submission" date="2023-07" db="EMBL/GenBank/DDBJ databases">
        <title>Black Yeasts Isolated from many extreme environments.</title>
        <authorList>
            <person name="Coleine C."/>
            <person name="Stajich J.E."/>
            <person name="Selbmann L."/>
        </authorList>
    </citation>
    <scope>NUCLEOTIDE SEQUENCE</scope>
    <source>
        <strain evidence="1">CCFEE 5714</strain>
    </source>
</reference>
<comment type="caution">
    <text evidence="1">The sequence shown here is derived from an EMBL/GenBank/DDBJ whole genome shotgun (WGS) entry which is preliminary data.</text>
</comment>
<dbReference type="EMBL" id="JAUTXU010000027">
    <property type="protein sequence ID" value="KAK3719321.1"/>
    <property type="molecule type" value="Genomic_DNA"/>
</dbReference>
<evidence type="ECO:0000313" key="2">
    <source>
        <dbReference type="Proteomes" id="UP001281147"/>
    </source>
</evidence>
<protein>
    <submittedName>
        <fullName evidence="1">Uncharacterized protein</fullName>
    </submittedName>
</protein>
<name>A0ACC3NME0_9PEZI</name>
<sequence>MVKGAGTENAPHEYDHSSTKEGSVLSHENEGPTSSAQEQPAPPDGGLYGWLVVLGACFVFFNTWGLVQAFGAYQSYYTTKTLRENNASTISWIGTIQAWLLVSVGVISGPIFDQGYLRTLVFAGSSMIVFGVMMLSLARSYYQILLAQSICIGLGSGLLFTPSVAQVTVTFSAKRRPLALGLSMVGTGAGGIVFPIVFNQLEPRIGFGWTTRVIGFISLATLSISVVSLSWKRTPRKPPRALFEMSALKQPTFVIYGVSAFLVFTAYWVPWFFIPLYGEFGVGATATFSSYLLAITNACGIVGRLITPLFQKRFTSLQTILIMTILGDILIWSWISIHTIGSFVVFCVFWGLFTGPLAVLPASAVADLSPNLNSIGTRIGMIWFFSSFGNLIGAPIAGAVSNPTQNDFLGGQAYAGACMAGSAVLTAAILFLLHADRSKKREN</sequence>
<gene>
    <name evidence="1" type="ORF">LTR37_004540</name>
</gene>